<evidence type="ECO:0000259" key="16">
    <source>
        <dbReference type="PROSITE" id="PS51980"/>
    </source>
</evidence>
<keyword evidence="6 11" id="KW-0812">Transmembrane</keyword>
<evidence type="ECO:0000256" key="6">
    <source>
        <dbReference type="ARBA" id="ARBA00022692"/>
    </source>
</evidence>
<evidence type="ECO:0000256" key="11">
    <source>
        <dbReference type="PROSITE-ProRule" id="PRU00581"/>
    </source>
</evidence>
<feature type="domain" description="MARVEL" evidence="15">
    <location>
        <begin position="162"/>
        <end position="335"/>
    </location>
</feature>
<evidence type="ECO:0000256" key="2">
    <source>
        <dbReference type="ARBA" id="ARBA00004651"/>
    </source>
</evidence>
<evidence type="ECO:0000256" key="7">
    <source>
        <dbReference type="ARBA" id="ARBA00022949"/>
    </source>
</evidence>
<feature type="transmembrane region" description="Helical" evidence="14">
    <location>
        <begin position="259"/>
        <end position="280"/>
    </location>
</feature>
<dbReference type="Pfam" id="PF01284">
    <property type="entry name" value="MARVEL"/>
    <property type="match status" value="1"/>
</dbReference>
<keyword evidence="5" id="KW-1003">Cell membrane</keyword>
<evidence type="ECO:0000256" key="8">
    <source>
        <dbReference type="ARBA" id="ARBA00022989"/>
    </source>
</evidence>
<evidence type="ECO:0000256" key="10">
    <source>
        <dbReference type="ARBA" id="ARBA00023136"/>
    </source>
</evidence>
<name>A0ABQ7T8C5_PHRPL</name>
<dbReference type="PANTHER" id="PTHR23288">
    <property type="entry name" value="OCCLUDIN AND RNA POLYMERASE II ELONGATION FACTOR ELL"/>
    <property type="match status" value="1"/>
</dbReference>
<dbReference type="PROSITE" id="PS51980">
    <property type="entry name" value="OCEL"/>
    <property type="match status" value="1"/>
</dbReference>
<comment type="caution">
    <text evidence="17">The sequence shown here is derived from an EMBL/GenBank/DDBJ whole genome shotgun (WGS) entry which is preliminary data.</text>
</comment>
<evidence type="ECO:0000259" key="15">
    <source>
        <dbReference type="PROSITE" id="PS51225"/>
    </source>
</evidence>
<dbReference type="Proteomes" id="UP000826234">
    <property type="component" value="Unassembled WGS sequence"/>
</dbReference>
<dbReference type="InterPro" id="IPR010844">
    <property type="entry name" value="Occludin_ELL"/>
</dbReference>
<comment type="similarity">
    <text evidence="3 12">Belongs to the ELL/occludin family.</text>
</comment>
<evidence type="ECO:0000256" key="13">
    <source>
        <dbReference type="SAM" id="MobiDB-lite"/>
    </source>
</evidence>
<dbReference type="EMBL" id="JAIPUX010000953">
    <property type="protein sequence ID" value="KAH0625975.1"/>
    <property type="molecule type" value="Genomic_DNA"/>
</dbReference>
<sequence>MEVWTRNSENSPVCQYSNTTGSSPPGLESAFATISPDPEVPYMKPIRRFIPPSWKKFFQGWRRQPRRENSPLSFSPEVFAHSPPASPSLGYPRRTIFVRDESLGSSNMDEEDVKDPLPASATPSKSGKTGLSPASQGGLSTAPPSYEEKLEAYDRKYSYMKSWPGLLRLMGGLELILGGMVFACTAAYIQKDYQWSAIYRDSFMPYNGLTGYGYNYYGPMTPFVLVVASLAWLMTVILLGLSVTMYYRTILLRSHWWPLAEFGLNLLMFLLYMAAAIAYVNDVSRGGLCYSFYAYNPLVAALCRVEGGQIAAVAFLFITTLLYLAGSLVCLKMWKRESARRTEMVVARPSCGQEDLLQKPILAQVTPETPLSKSCQDSPPAGKVTRRVEFSEKVEAPETLSGAIPTGHTPKPHVVPDYLLKYPNIKTADEREKYKAVFNDQYAEYKELYGEVRVALQKFKELQAMMSKLPQHSLDTEEKGRVSAVWKEYRSKKKDPAFLEKQERCDYLARKLAHLKAQIQAYDRETTEGGSIYF</sequence>
<dbReference type="Gene3D" id="6.10.140.340">
    <property type="match status" value="1"/>
</dbReference>
<dbReference type="PROSITE" id="PS51225">
    <property type="entry name" value="MARVEL"/>
    <property type="match status" value="1"/>
</dbReference>
<evidence type="ECO:0000313" key="18">
    <source>
        <dbReference type="Proteomes" id="UP000826234"/>
    </source>
</evidence>
<keyword evidence="10 11" id="KW-0472">Membrane</keyword>
<reference evidence="17 18" key="1">
    <citation type="journal article" date="2022" name="Gigascience">
        <title>A chromosome-level genome assembly and annotation of the desert horned lizard, Phrynosoma platyrhinos, provides insight into chromosomal rearrangements among reptiles.</title>
        <authorList>
            <person name="Koochekian N."/>
            <person name="Ascanio A."/>
            <person name="Farleigh K."/>
            <person name="Card D.C."/>
            <person name="Schield D.R."/>
            <person name="Castoe T.A."/>
            <person name="Jezkova T."/>
        </authorList>
    </citation>
    <scope>NUCLEOTIDE SEQUENCE [LARGE SCALE GENOMIC DNA]</scope>
    <source>
        <strain evidence="17">NK-2021</strain>
    </source>
</reference>
<evidence type="ECO:0000256" key="4">
    <source>
        <dbReference type="ARBA" id="ARBA00022427"/>
    </source>
</evidence>
<feature type="domain" description="OCEL" evidence="16">
    <location>
        <begin position="416"/>
        <end position="527"/>
    </location>
</feature>
<dbReference type="PANTHER" id="PTHR23288:SF41">
    <property type="entry name" value="OCCLUDIN_ELL DOMAIN-CONTAINING PROTEIN 1 ISOFORM X1"/>
    <property type="match status" value="1"/>
</dbReference>
<feature type="compositionally biased region" description="Polar residues" evidence="13">
    <location>
        <begin position="1"/>
        <end position="23"/>
    </location>
</feature>
<keyword evidence="9" id="KW-0175">Coiled coil</keyword>
<proteinExistence type="inferred from homology"/>
<evidence type="ECO:0000256" key="9">
    <source>
        <dbReference type="ARBA" id="ARBA00023054"/>
    </source>
</evidence>
<feature type="compositionally biased region" description="Polar residues" evidence="13">
    <location>
        <begin position="121"/>
        <end position="143"/>
    </location>
</feature>
<dbReference type="Pfam" id="PF07303">
    <property type="entry name" value="Occludin_ELL"/>
    <property type="match status" value="1"/>
</dbReference>
<evidence type="ECO:0000313" key="17">
    <source>
        <dbReference type="EMBL" id="KAH0625975.1"/>
    </source>
</evidence>
<dbReference type="InterPro" id="IPR031176">
    <property type="entry name" value="ELL/occludin"/>
</dbReference>
<organism evidence="17 18">
    <name type="scientific">Phrynosoma platyrhinos</name>
    <name type="common">Desert horned lizard</name>
    <dbReference type="NCBI Taxonomy" id="52577"/>
    <lineage>
        <taxon>Eukaryota</taxon>
        <taxon>Metazoa</taxon>
        <taxon>Chordata</taxon>
        <taxon>Craniata</taxon>
        <taxon>Vertebrata</taxon>
        <taxon>Euteleostomi</taxon>
        <taxon>Lepidosauria</taxon>
        <taxon>Squamata</taxon>
        <taxon>Bifurcata</taxon>
        <taxon>Unidentata</taxon>
        <taxon>Episquamata</taxon>
        <taxon>Toxicofera</taxon>
        <taxon>Iguania</taxon>
        <taxon>Phrynosomatidae</taxon>
        <taxon>Phrynosomatinae</taxon>
        <taxon>Phrynosoma</taxon>
    </lineage>
</organism>
<keyword evidence="8 14" id="KW-1133">Transmembrane helix</keyword>
<protein>
    <recommendedName>
        <fullName evidence="19">MARVEL domain-containing protein 2</fullName>
    </recommendedName>
</protein>
<evidence type="ECO:0000256" key="3">
    <source>
        <dbReference type="ARBA" id="ARBA00009171"/>
    </source>
</evidence>
<evidence type="ECO:0000256" key="1">
    <source>
        <dbReference type="ARBA" id="ARBA00004435"/>
    </source>
</evidence>
<gene>
    <name evidence="17" type="ORF">JD844_034371</name>
</gene>
<accession>A0ABQ7T8C5</accession>
<evidence type="ECO:0000256" key="5">
    <source>
        <dbReference type="ARBA" id="ARBA00022475"/>
    </source>
</evidence>
<keyword evidence="4" id="KW-0796">Tight junction</keyword>
<feature type="transmembrane region" description="Helical" evidence="14">
    <location>
        <begin position="310"/>
        <end position="331"/>
    </location>
</feature>
<evidence type="ECO:0000256" key="12">
    <source>
        <dbReference type="PROSITE-ProRule" id="PRU01324"/>
    </source>
</evidence>
<feature type="transmembrane region" description="Helical" evidence="14">
    <location>
        <begin position="223"/>
        <end position="247"/>
    </location>
</feature>
<feature type="region of interest" description="Disordered" evidence="13">
    <location>
        <begin position="102"/>
        <end position="144"/>
    </location>
</feature>
<dbReference type="InterPro" id="IPR008253">
    <property type="entry name" value="Marvel"/>
</dbReference>
<evidence type="ECO:0000256" key="14">
    <source>
        <dbReference type="SAM" id="Phobius"/>
    </source>
</evidence>
<feature type="transmembrane region" description="Helical" evidence="14">
    <location>
        <begin position="165"/>
        <end position="189"/>
    </location>
</feature>
<dbReference type="SUPFAM" id="SSF144292">
    <property type="entry name" value="occludin/ELL-like"/>
    <property type="match status" value="1"/>
</dbReference>
<comment type="subcellular location">
    <subcellularLocation>
        <location evidence="1">Cell junction</location>
        <location evidence="1">Tight junction</location>
    </subcellularLocation>
    <subcellularLocation>
        <location evidence="2">Cell membrane</location>
        <topology evidence="2">Multi-pass membrane protein</topology>
    </subcellularLocation>
</comment>
<keyword evidence="18" id="KW-1185">Reference proteome</keyword>
<keyword evidence="7" id="KW-0965">Cell junction</keyword>
<feature type="region of interest" description="Disordered" evidence="13">
    <location>
        <begin position="1"/>
        <end position="28"/>
    </location>
</feature>
<evidence type="ECO:0008006" key="19">
    <source>
        <dbReference type="Google" id="ProtNLM"/>
    </source>
</evidence>